<dbReference type="eggNOG" id="COG1384">
    <property type="taxonomic scope" value="Bacteria"/>
</dbReference>
<feature type="binding site" evidence="10">
    <location>
        <position position="350"/>
    </location>
    <ligand>
        <name>ATP</name>
        <dbReference type="ChEBI" id="CHEBI:30616"/>
    </ligand>
</feature>
<dbReference type="InterPro" id="IPR002904">
    <property type="entry name" value="Lys-tRNA-ligase"/>
</dbReference>
<dbReference type="GO" id="GO:0005737">
    <property type="term" value="C:cytoplasm"/>
    <property type="evidence" value="ECO:0007669"/>
    <property type="project" value="UniProtKB-SubCell"/>
</dbReference>
<evidence type="ECO:0000256" key="10">
    <source>
        <dbReference type="HAMAP-Rule" id="MF_00177"/>
    </source>
</evidence>
<evidence type="ECO:0000256" key="8">
    <source>
        <dbReference type="ARBA" id="ARBA00023146"/>
    </source>
</evidence>
<evidence type="ECO:0000256" key="5">
    <source>
        <dbReference type="ARBA" id="ARBA00022741"/>
    </source>
</evidence>
<proteinExistence type="inferred from homology"/>
<keyword evidence="6 10" id="KW-0067">ATP-binding</keyword>
<evidence type="ECO:0000256" key="1">
    <source>
        <dbReference type="ARBA" id="ARBA00004496"/>
    </source>
</evidence>
<dbReference type="EMBL" id="GL883080">
    <property type="protein sequence ID" value="EGF89875.1"/>
    <property type="molecule type" value="Genomic_DNA"/>
</dbReference>
<dbReference type="PROSITE" id="PS00178">
    <property type="entry name" value="AA_TRNA_LIGASE_I"/>
    <property type="match status" value="1"/>
</dbReference>
<evidence type="ECO:0000256" key="2">
    <source>
        <dbReference type="ARBA" id="ARBA00005594"/>
    </source>
</evidence>
<dbReference type="InterPro" id="IPR014729">
    <property type="entry name" value="Rossmann-like_a/b/a_fold"/>
</dbReference>
<organism evidence="11 12">
    <name type="scientific">Asticcacaulis biprosthecium C19</name>
    <dbReference type="NCBI Taxonomy" id="715226"/>
    <lineage>
        <taxon>Bacteria</taxon>
        <taxon>Pseudomonadati</taxon>
        <taxon>Pseudomonadota</taxon>
        <taxon>Alphaproteobacteria</taxon>
        <taxon>Caulobacterales</taxon>
        <taxon>Caulobacteraceae</taxon>
        <taxon>Asticcacaulis</taxon>
    </lineage>
</organism>
<dbReference type="Pfam" id="PF01921">
    <property type="entry name" value="tRNA-synt_1f"/>
    <property type="match status" value="1"/>
</dbReference>
<dbReference type="EC" id="6.1.1.6" evidence="10"/>
<dbReference type="NCBIfam" id="NF001968">
    <property type="entry name" value="PRK00750.1-2"/>
    <property type="match status" value="1"/>
</dbReference>
<dbReference type="InterPro" id="IPR001412">
    <property type="entry name" value="aa-tRNA-synth_I_CS"/>
</dbReference>
<accession>F4QT05</accession>
<keyword evidence="3 10" id="KW-0963">Cytoplasm</keyword>
<dbReference type="HOGENOM" id="CLU_025562_2_0_5"/>
<dbReference type="PANTHER" id="PTHR37940">
    <property type="entry name" value="LYSINE--TRNA LIGASE"/>
    <property type="match status" value="1"/>
</dbReference>
<evidence type="ECO:0000313" key="12">
    <source>
        <dbReference type="Proteomes" id="UP000006512"/>
    </source>
</evidence>
<sequence>MTVDALRLKGWRVFQPLKGHVPIMSSLASLAYAGRAWPFEQARALIARLIKSRVQGHEEQKRALSLIEGGKLDEALGNFEGLGRPVIFETGYGPSGLPHIGTFGEVARTTMVRQAFDAMTNGLWPSRLICFSDDMDGLRKVPGGIPNPEILHEDLYKPLTVVRDPFGQHPSFGEHNNARLRAFLDGFEFAYEFLSSTDCYKGGVFDTTLLTALERFDDIQKIMLPTLGPDRRSTYSPFLPISPKTGHVLQVPTLERNVSKGTIVFEETNPTTGTTERFEVPVTGGHVKMQWKPDWAMRWAALGVDYEMSGKDLIDSVKVSSQVCRVLGGVAPEGFNYELFLDEQGQKISKTKGNGLTMEDWLRYGAPESLAYYMFQSPKSAKKLYFDVIPRATDEYLQQLEAFPKQEFAKQIENPVWFVLRGQEVGKGMPVTFGLMLNLVSAANAADKETLWGFLRAYIPGATPESEPLLDRLAGYALNYFEDFVKPSKSFRLPDAREAAAMRDLAERFRALPADTRDAETLQGLVFEVGKAHEFDPLRAWFQALYEVLLGQSQGPRFGSFVAIFGLERTIDLLEQGVEGNLVVA</sequence>
<dbReference type="PANTHER" id="PTHR37940:SF1">
    <property type="entry name" value="LYSINE--TRNA LIGASE"/>
    <property type="match status" value="1"/>
</dbReference>
<evidence type="ECO:0000256" key="3">
    <source>
        <dbReference type="ARBA" id="ARBA00022490"/>
    </source>
</evidence>
<gene>
    <name evidence="10" type="primary">lysS</name>
    <name evidence="11" type="ORF">ABI_42980</name>
</gene>
<comment type="subcellular location">
    <subcellularLocation>
        <location evidence="1 10">Cytoplasm</location>
    </subcellularLocation>
</comment>
<dbReference type="Gene3D" id="1.10.10.350">
    <property type="match status" value="1"/>
</dbReference>
<evidence type="ECO:0000256" key="6">
    <source>
        <dbReference type="ARBA" id="ARBA00022840"/>
    </source>
</evidence>
<dbReference type="SUPFAM" id="SSF48163">
    <property type="entry name" value="An anticodon-binding domain of class I aminoacyl-tRNA synthetases"/>
    <property type="match status" value="1"/>
</dbReference>
<keyword evidence="7 10" id="KW-0648">Protein biosynthesis</keyword>
<dbReference type="HAMAP" id="MF_00177">
    <property type="entry name" value="Lys_tRNA_synth_class1"/>
    <property type="match status" value="1"/>
</dbReference>
<dbReference type="SUPFAM" id="SSF52374">
    <property type="entry name" value="Nucleotidylyl transferase"/>
    <property type="match status" value="1"/>
</dbReference>
<comment type="similarity">
    <text evidence="2 10">Belongs to the class-I aminoacyl-tRNA synthetase family.</text>
</comment>
<protein>
    <recommendedName>
        <fullName evidence="10">Lysine--tRNA ligase</fullName>
        <ecNumber evidence="10">6.1.1.6</ecNumber>
    </recommendedName>
    <alternativeName>
        <fullName evidence="10">Lysyl-tRNA synthetase</fullName>
        <shortName evidence="10">LysRS</shortName>
    </alternativeName>
</protein>
<dbReference type="GO" id="GO:0004824">
    <property type="term" value="F:lysine-tRNA ligase activity"/>
    <property type="evidence" value="ECO:0007669"/>
    <property type="project" value="UniProtKB-UniRule"/>
</dbReference>
<keyword evidence="8 10" id="KW-0030">Aminoacyl-tRNA synthetase</keyword>
<evidence type="ECO:0000313" key="11">
    <source>
        <dbReference type="EMBL" id="EGF89875.1"/>
    </source>
</evidence>
<dbReference type="Proteomes" id="UP000006512">
    <property type="component" value="Unassembled WGS sequence"/>
</dbReference>
<dbReference type="GO" id="GO:0005524">
    <property type="term" value="F:ATP binding"/>
    <property type="evidence" value="ECO:0007669"/>
    <property type="project" value="UniProtKB-UniRule"/>
</dbReference>
<dbReference type="InterPro" id="IPR020751">
    <property type="entry name" value="aa-tRNA-synth_I_codon-bd_sub2"/>
</dbReference>
<dbReference type="AlphaFoldDB" id="F4QT05"/>
<name>F4QT05_9CAUL</name>
<keyword evidence="12" id="KW-1185">Reference proteome</keyword>
<reference evidence="12" key="1">
    <citation type="submission" date="2011-03" db="EMBL/GenBank/DDBJ databases">
        <title>Draft genome sequence of Brevundimonas diminuta.</title>
        <authorList>
            <person name="Brown P.J.B."/>
            <person name="Buechlein A."/>
            <person name="Hemmerich C."/>
            <person name="Brun Y.V."/>
        </authorList>
    </citation>
    <scope>NUCLEOTIDE SEQUENCE [LARGE SCALE GENOMIC DNA]</scope>
    <source>
        <strain evidence="12">C19</strain>
    </source>
</reference>
<evidence type="ECO:0000256" key="9">
    <source>
        <dbReference type="ARBA" id="ARBA00048573"/>
    </source>
</evidence>
<dbReference type="STRING" id="715226.ABI_42980"/>
<evidence type="ECO:0000256" key="7">
    <source>
        <dbReference type="ARBA" id="ARBA00022917"/>
    </source>
</evidence>
<dbReference type="Gene3D" id="3.40.50.620">
    <property type="entry name" value="HUPs"/>
    <property type="match status" value="1"/>
</dbReference>
<comment type="caution">
    <text evidence="10">Lacks conserved residue(s) required for the propagation of feature annotation.</text>
</comment>
<evidence type="ECO:0000256" key="4">
    <source>
        <dbReference type="ARBA" id="ARBA00022598"/>
    </source>
</evidence>
<dbReference type="GO" id="GO:0006430">
    <property type="term" value="P:lysyl-tRNA aminoacylation"/>
    <property type="evidence" value="ECO:0007669"/>
    <property type="project" value="UniProtKB-UniRule"/>
</dbReference>
<dbReference type="GO" id="GO:0000049">
    <property type="term" value="F:tRNA binding"/>
    <property type="evidence" value="ECO:0007669"/>
    <property type="project" value="InterPro"/>
</dbReference>
<feature type="short sequence motif" description="'HIGH' region" evidence="10">
    <location>
        <begin position="94"/>
        <end position="102"/>
    </location>
</feature>
<comment type="catalytic activity">
    <reaction evidence="9 10">
        <text>tRNA(Lys) + L-lysine + ATP = L-lysyl-tRNA(Lys) + AMP + diphosphate</text>
        <dbReference type="Rhea" id="RHEA:20792"/>
        <dbReference type="Rhea" id="RHEA-COMP:9696"/>
        <dbReference type="Rhea" id="RHEA-COMP:9697"/>
        <dbReference type="ChEBI" id="CHEBI:30616"/>
        <dbReference type="ChEBI" id="CHEBI:32551"/>
        <dbReference type="ChEBI" id="CHEBI:33019"/>
        <dbReference type="ChEBI" id="CHEBI:78442"/>
        <dbReference type="ChEBI" id="CHEBI:78529"/>
        <dbReference type="ChEBI" id="CHEBI:456215"/>
        <dbReference type="EC" id="6.1.1.6"/>
    </reaction>
</comment>
<keyword evidence="5 10" id="KW-0547">Nucleotide-binding</keyword>
<dbReference type="InterPro" id="IPR008925">
    <property type="entry name" value="aa_tRNA-synth_I_cd-bd_sf"/>
</dbReference>
<keyword evidence="4 10" id="KW-0436">Ligase</keyword>